<evidence type="ECO:0000256" key="4">
    <source>
        <dbReference type="ARBA" id="ARBA00022692"/>
    </source>
</evidence>
<keyword evidence="4 7" id="KW-0812">Transmembrane</keyword>
<keyword evidence="3" id="KW-1003">Cell membrane</keyword>
<comment type="caution">
    <text evidence="9">The sequence shown here is derived from an EMBL/GenBank/DDBJ whole genome shotgun (WGS) entry which is preliminary data.</text>
</comment>
<dbReference type="Proteomes" id="UP001589693">
    <property type="component" value="Unassembled WGS sequence"/>
</dbReference>
<keyword evidence="6 7" id="KW-0472">Membrane</keyword>
<evidence type="ECO:0000256" key="2">
    <source>
        <dbReference type="ARBA" id="ARBA00022448"/>
    </source>
</evidence>
<evidence type="ECO:0000256" key="3">
    <source>
        <dbReference type="ARBA" id="ARBA00022475"/>
    </source>
</evidence>
<evidence type="ECO:0000313" key="10">
    <source>
        <dbReference type="Proteomes" id="UP001589693"/>
    </source>
</evidence>
<evidence type="ECO:0000256" key="7">
    <source>
        <dbReference type="RuleBase" id="RU363032"/>
    </source>
</evidence>
<evidence type="ECO:0000313" key="9">
    <source>
        <dbReference type="EMBL" id="MFB9902509.1"/>
    </source>
</evidence>
<organism evidence="9 10">
    <name type="scientific">Allokutzneria oryzae</name>
    <dbReference type="NCBI Taxonomy" id="1378989"/>
    <lineage>
        <taxon>Bacteria</taxon>
        <taxon>Bacillati</taxon>
        <taxon>Actinomycetota</taxon>
        <taxon>Actinomycetes</taxon>
        <taxon>Pseudonocardiales</taxon>
        <taxon>Pseudonocardiaceae</taxon>
        <taxon>Allokutzneria</taxon>
    </lineage>
</organism>
<dbReference type="InterPro" id="IPR043429">
    <property type="entry name" value="ArtM/GltK/GlnP/TcyL/YhdX-like"/>
</dbReference>
<feature type="domain" description="ABC transmembrane type-1" evidence="8">
    <location>
        <begin position="69"/>
        <end position="261"/>
    </location>
</feature>
<sequence length="304" mass="32405">MSAPSVLYDAPGPKAKARNVVYTVVFGIALAAVVWLVVSALADKGQFDGAKWSPFLLGSTWTQYLVPGLGNTLLAAGLAIVIALPIGFVFGIARLSEHAWIRVPAGALVEFFRALPVLILMIFANEFFSRFMDVDRDVRPLAAVVTGLVLYNASVLAEVVRAGILSLPKGQTEASLALGMRKGQTMRIILLPQAITAMLPAIVSQLVVILKDSALGGALVGFAELFAQYRYISNNYNNLIPTLIVIGTIYIVINTLLTTFASWLEKRLSRRGRPTVGGGMVEEQAPGMEVTGMRTGGNTGGGTL</sequence>
<proteinExistence type="inferred from homology"/>
<protein>
    <submittedName>
        <fullName evidence="9">Amino acid ABC transporter permease</fullName>
    </submittedName>
</protein>
<dbReference type="Gene3D" id="1.10.3720.10">
    <property type="entry name" value="MetI-like"/>
    <property type="match status" value="1"/>
</dbReference>
<dbReference type="InterPro" id="IPR010065">
    <property type="entry name" value="AA_ABC_transptr_permease_3TM"/>
</dbReference>
<dbReference type="PROSITE" id="PS50928">
    <property type="entry name" value="ABC_TM1"/>
    <property type="match status" value="1"/>
</dbReference>
<evidence type="ECO:0000256" key="5">
    <source>
        <dbReference type="ARBA" id="ARBA00022989"/>
    </source>
</evidence>
<feature type="transmembrane region" description="Helical" evidence="7">
    <location>
        <begin position="188"/>
        <end position="210"/>
    </location>
</feature>
<dbReference type="EMBL" id="JBHLZU010000002">
    <property type="protein sequence ID" value="MFB9902509.1"/>
    <property type="molecule type" value="Genomic_DNA"/>
</dbReference>
<accession>A0ABV5ZR08</accession>
<dbReference type="SUPFAM" id="SSF161098">
    <property type="entry name" value="MetI-like"/>
    <property type="match status" value="1"/>
</dbReference>
<keyword evidence="5 7" id="KW-1133">Transmembrane helix</keyword>
<name>A0ABV5ZR08_9PSEU</name>
<feature type="transmembrane region" description="Helical" evidence="7">
    <location>
        <begin position="105"/>
        <end position="124"/>
    </location>
</feature>
<dbReference type="RefSeq" id="WP_377849593.1">
    <property type="nucleotide sequence ID" value="NZ_JBHLZU010000002.1"/>
</dbReference>
<dbReference type="Pfam" id="PF00528">
    <property type="entry name" value="BPD_transp_1"/>
    <property type="match status" value="1"/>
</dbReference>
<reference evidence="9 10" key="1">
    <citation type="submission" date="2024-09" db="EMBL/GenBank/DDBJ databases">
        <authorList>
            <person name="Sun Q."/>
            <person name="Mori K."/>
        </authorList>
    </citation>
    <scope>NUCLEOTIDE SEQUENCE [LARGE SCALE GENOMIC DNA]</scope>
    <source>
        <strain evidence="9 10">TBRC 7907</strain>
    </source>
</reference>
<gene>
    <name evidence="9" type="ORF">ACFFQA_01025</name>
</gene>
<dbReference type="NCBIfam" id="TIGR01726">
    <property type="entry name" value="HEQRo_perm_3TM"/>
    <property type="match status" value="1"/>
</dbReference>
<evidence type="ECO:0000259" key="8">
    <source>
        <dbReference type="PROSITE" id="PS50928"/>
    </source>
</evidence>
<comment type="similarity">
    <text evidence="7">Belongs to the binding-protein-dependent transport system permease family.</text>
</comment>
<feature type="transmembrane region" description="Helical" evidence="7">
    <location>
        <begin position="73"/>
        <end position="93"/>
    </location>
</feature>
<feature type="transmembrane region" description="Helical" evidence="7">
    <location>
        <begin position="239"/>
        <end position="264"/>
    </location>
</feature>
<comment type="subcellular location">
    <subcellularLocation>
        <location evidence="1 7">Cell membrane</location>
        <topology evidence="1 7">Multi-pass membrane protein</topology>
    </subcellularLocation>
</comment>
<feature type="transmembrane region" description="Helical" evidence="7">
    <location>
        <begin position="144"/>
        <end position="167"/>
    </location>
</feature>
<dbReference type="PANTHER" id="PTHR30614">
    <property type="entry name" value="MEMBRANE COMPONENT OF AMINO ACID ABC TRANSPORTER"/>
    <property type="match status" value="1"/>
</dbReference>
<evidence type="ECO:0000256" key="6">
    <source>
        <dbReference type="ARBA" id="ARBA00023136"/>
    </source>
</evidence>
<dbReference type="PANTHER" id="PTHR30614:SF21">
    <property type="entry name" value="AMINO ACID ABC TRANSPORTER PERMEASE"/>
    <property type="match status" value="1"/>
</dbReference>
<feature type="transmembrane region" description="Helical" evidence="7">
    <location>
        <begin position="20"/>
        <end position="42"/>
    </location>
</feature>
<dbReference type="InterPro" id="IPR035906">
    <property type="entry name" value="MetI-like_sf"/>
</dbReference>
<keyword evidence="2 7" id="KW-0813">Transport</keyword>
<dbReference type="InterPro" id="IPR000515">
    <property type="entry name" value="MetI-like"/>
</dbReference>
<keyword evidence="10" id="KW-1185">Reference proteome</keyword>
<evidence type="ECO:0000256" key="1">
    <source>
        <dbReference type="ARBA" id="ARBA00004651"/>
    </source>
</evidence>
<dbReference type="CDD" id="cd06261">
    <property type="entry name" value="TM_PBP2"/>
    <property type="match status" value="1"/>
</dbReference>